<dbReference type="Proteomes" id="UP001212821">
    <property type="component" value="Plasmid punmamed3"/>
</dbReference>
<dbReference type="Pfam" id="PF03537">
    <property type="entry name" value="Glyco_hydro_114"/>
    <property type="match status" value="1"/>
</dbReference>
<feature type="region of interest" description="Disordered" evidence="1">
    <location>
        <begin position="33"/>
        <end position="62"/>
    </location>
</feature>
<dbReference type="EMBL" id="CP115452">
    <property type="protein sequence ID" value="WBP92148.1"/>
    <property type="molecule type" value="Genomic_DNA"/>
</dbReference>
<dbReference type="Gene3D" id="3.20.20.70">
    <property type="entry name" value="Aldolase class I"/>
    <property type="match status" value="1"/>
</dbReference>
<dbReference type="SUPFAM" id="SSF51445">
    <property type="entry name" value="(Trans)glycosidases"/>
    <property type="match status" value="1"/>
</dbReference>
<dbReference type="PROSITE" id="PS51257">
    <property type="entry name" value="PROKAR_LIPOPROTEIN"/>
    <property type="match status" value="1"/>
</dbReference>
<dbReference type="RefSeq" id="WP_270151875.1">
    <property type="nucleotide sequence ID" value="NZ_CP115452.1"/>
</dbReference>
<protein>
    <submittedName>
        <fullName evidence="3">Endo alpha-1,4 polygalactosaminidase</fullName>
    </submittedName>
</protein>
<proteinExistence type="predicted"/>
<accession>A0ABY7QH56</accession>
<evidence type="ECO:0000313" key="4">
    <source>
        <dbReference type="Proteomes" id="UP001212821"/>
    </source>
</evidence>
<keyword evidence="3" id="KW-0614">Plasmid</keyword>
<organism evidence="3 4">
    <name type="scientific">Kitasatospora cathayae</name>
    <dbReference type="NCBI Taxonomy" id="3004092"/>
    <lineage>
        <taxon>Bacteria</taxon>
        <taxon>Bacillati</taxon>
        <taxon>Actinomycetota</taxon>
        <taxon>Actinomycetes</taxon>
        <taxon>Kitasatosporales</taxon>
        <taxon>Streptomycetaceae</taxon>
        <taxon>Kitasatospora</taxon>
    </lineage>
</organism>
<evidence type="ECO:0000256" key="1">
    <source>
        <dbReference type="SAM" id="MobiDB-lite"/>
    </source>
</evidence>
<dbReference type="InterPro" id="IPR013785">
    <property type="entry name" value="Aldolase_TIM"/>
</dbReference>
<dbReference type="InterPro" id="IPR017853">
    <property type="entry name" value="GH"/>
</dbReference>
<geneLocation type="plasmid" evidence="3 4">
    <name>punmamed3</name>
</geneLocation>
<dbReference type="InterPro" id="IPR004352">
    <property type="entry name" value="GH114_TIM-barrel"/>
</dbReference>
<dbReference type="PANTHER" id="PTHR35273">
    <property type="entry name" value="ALPHA-1,4 POLYGALACTOSAMINIDASE, PUTATIVE (AFU_ORTHOLOGUE AFUA_3G07890)-RELATED"/>
    <property type="match status" value="1"/>
</dbReference>
<name>A0ABY7QH56_9ACTN</name>
<feature type="compositionally biased region" description="Low complexity" evidence="1">
    <location>
        <begin position="46"/>
        <end position="62"/>
    </location>
</feature>
<keyword evidence="4" id="KW-1185">Reference proteome</keyword>
<evidence type="ECO:0000259" key="2">
    <source>
        <dbReference type="Pfam" id="PF03537"/>
    </source>
</evidence>
<gene>
    <name evidence="3" type="ORF">O1G21_40735</name>
</gene>
<reference evidence="3 4" key="1">
    <citation type="submission" date="2022-12" db="EMBL/GenBank/DDBJ databases">
        <title>HUAS 3-15.</title>
        <authorList>
            <person name="Mo P."/>
        </authorList>
    </citation>
    <scope>NUCLEOTIDE SEQUENCE [LARGE SCALE GENOMIC DNA]</scope>
    <source>
        <strain evidence="3 4">HUAS 3-15</strain>
        <plasmid evidence="3 4">punmamed3</plasmid>
    </source>
</reference>
<feature type="domain" description="Glycoside-hydrolase family GH114 TIM-barrel" evidence="2">
    <location>
        <begin position="72"/>
        <end position="278"/>
    </location>
</feature>
<evidence type="ECO:0000313" key="3">
    <source>
        <dbReference type="EMBL" id="WBP92148.1"/>
    </source>
</evidence>
<dbReference type="PANTHER" id="PTHR35273:SF2">
    <property type="entry name" value="ALPHA-GALACTOSIDASE"/>
    <property type="match status" value="1"/>
</dbReference>
<sequence>MPVDHGRSRRSRIGIAVALTISAAAVLAVSSCGSSGGTTEPAVTISPSTSEGTPAPATAPPAVTMPPVHAGFDYQIGGPYQPPAGVSVVSRDHGASPAPGIYNICYVNGFQAQPDAEQEWDRDLLLRDQAGNVVYDTTWNEALLDISTDTKRQRIALKVDGWIDECATKGFNAVEPDNYDSYTRSAELLSAADAEAYQSLLVAHAHGQGLAIAQKNAAELAPDRKQLGLDFAVVEQCGTYGECDRYTDAFGDGVFDIEYDEQGLQAACTTWGTRISIVRRDLDAVPPSDPGYLRQTC</sequence>